<comment type="catalytic activity">
    <reaction evidence="1">
        <text>ATP + protein L-histidine = ADP + protein N-phospho-L-histidine.</text>
        <dbReference type="EC" id="2.7.13.3"/>
    </reaction>
</comment>
<keyword evidence="20" id="KW-1185">Reference proteome</keyword>
<dbReference type="Proteomes" id="UP001232445">
    <property type="component" value="Unassembled WGS sequence"/>
</dbReference>
<dbReference type="SMART" id="SM00387">
    <property type="entry name" value="HATPase_c"/>
    <property type="match status" value="1"/>
</dbReference>
<dbReference type="Pfam" id="PF07730">
    <property type="entry name" value="HisKA_3"/>
    <property type="match status" value="1"/>
</dbReference>
<evidence type="ECO:0000256" key="16">
    <source>
        <dbReference type="ARBA" id="ARBA00024827"/>
    </source>
</evidence>
<sequence length="475" mass="53811">MRHMSCWCLDKFWSGQLQQAVNIMECKRLEDAVTYQWGDTQNLTHHATVPLMASGKRFGLLNVGSPGKEHFTEKELTLLQSVAFQIGTAVERINLFEAQKQRAEYFAQLDELTRVLWKINNIRVLPEKVVQHIARHFQWPVISLFLIKNQQLRLESLFYKGEAVVTTKIDHKLSLTNAHVIKSALEQQNIALGQEKLAFLPDVREKNTWHAAAVPLILSDKPIGLLYVAQTTDNPLSETERDVLKALGDHLSLLIETIRLHEQKQEMLLVEERNRLARDLHDSVNQKLFSLSLMARGAKECLPTDPQLVGESLEEIQTLSKEALADMRSLIWQLRPANVEAGIMTTLKQYGQKIGLKINDQVEGIAQLPRRVEETLWRIGQEALNNIRKHARTNVATIKLTIDKKQIRLSIIDDGCGFNPHAVDGNGYSLGLTSMKERAEEAGGSIHIYSQENKGTRVHVSIPLKQDGGRETNED</sequence>
<gene>
    <name evidence="19" type="ORF">J2S00_000231</name>
</gene>
<protein>
    <recommendedName>
        <fullName evidence="5">Oxygen sensor histidine kinase NreB</fullName>
        <ecNumber evidence="4">2.7.13.3</ecNumber>
    </recommendedName>
    <alternativeName>
        <fullName evidence="17">Nitrogen regulation protein B</fullName>
    </alternativeName>
</protein>
<dbReference type="PRINTS" id="PR00344">
    <property type="entry name" value="BCTRLSENSOR"/>
</dbReference>
<dbReference type="PANTHER" id="PTHR24421:SF40">
    <property type="entry name" value="SENSOR HISTIDINE KINASE YHCY"/>
    <property type="match status" value="1"/>
</dbReference>
<organism evidence="19 20">
    <name type="scientific">Caldalkalibacillus uzonensis</name>
    <dbReference type="NCBI Taxonomy" id="353224"/>
    <lineage>
        <taxon>Bacteria</taxon>
        <taxon>Bacillati</taxon>
        <taxon>Bacillota</taxon>
        <taxon>Bacilli</taxon>
        <taxon>Bacillales</taxon>
        <taxon>Bacillaceae</taxon>
        <taxon>Caldalkalibacillus</taxon>
    </lineage>
</organism>
<keyword evidence="9" id="KW-0479">Metal-binding</keyword>
<keyword evidence="10" id="KW-0547">Nucleotide-binding</keyword>
<comment type="subcellular location">
    <subcellularLocation>
        <location evidence="3">Cytoplasm</location>
    </subcellularLocation>
</comment>
<proteinExistence type="predicted"/>
<dbReference type="InterPro" id="IPR005467">
    <property type="entry name" value="His_kinase_dom"/>
</dbReference>
<keyword evidence="8" id="KW-0808">Transferase</keyword>
<evidence type="ECO:0000259" key="18">
    <source>
        <dbReference type="PROSITE" id="PS50109"/>
    </source>
</evidence>
<evidence type="ECO:0000256" key="1">
    <source>
        <dbReference type="ARBA" id="ARBA00000085"/>
    </source>
</evidence>
<name>A0ABU0CM16_9BACI</name>
<dbReference type="PROSITE" id="PS50109">
    <property type="entry name" value="HIS_KIN"/>
    <property type="match status" value="1"/>
</dbReference>
<keyword evidence="6" id="KW-0004">4Fe-4S</keyword>
<dbReference type="CDD" id="cd16917">
    <property type="entry name" value="HATPase_UhpB-NarQ-NarX-like"/>
    <property type="match status" value="1"/>
</dbReference>
<evidence type="ECO:0000256" key="15">
    <source>
        <dbReference type="ARBA" id="ARBA00023014"/>
    </source>
</evidence>
<comment type="function">
    <text evidence="16">Member of the two-component regulatory system NreB/NreC involved in the control of dissimilatory nitrate/nitrite reduction in response to oxygen. NreB functions as a direct oxygen sensor histidine kinase which is autophosphorylated, in the absence of oxygen, probably at the conserved histidine residue, and transfers its phosphate group probably to a conserved aspartate residue of NreC. NreB/NreC activates the expression of the nitrate (narGHJI) and nitrite (nir) reductase operons, as well as the putative nitrate transporter gene narT.</text>
</comment>
<comment type="cofactor">
    <cofactor evidence="2">
        <name>[4Fe-4S] cluster</name>
        <dbReference type="ChEBI" id="CHEBI:49883"/>
    </cofactor>
</comment>
<keyword evidence="11 19" id="KW-0418">Kinase</keyword>
<evidence type="ECO:0000256" key="12">
    <source>
        <dbReference type="ARBA" id="ARBA00022840"/>
    </source>
</evidence>
<dbReference type="Pfam" id="PF13492">
    <property type="entry name" value="GAF_3"/>
    <property type="match status" value="1"/>
</dbReference>
<dbReference type="Gene3D" id="3.30.565.10">
    <property type="entry name" value="Histidine kinase-like ATPase, C-terminal domain"/>
    <property type="match status" value="1"/>
</dbReference>
<accession>A0ABU0CM16</accession>
<dbReference type="Gene3D" id="3.30.450.40">
    <property type="match status" value="2"/>
</dbReference>
<evidence type="ECO:0000256" key="7">
    <source>
        <dbReference type="ARBA" id="ARBA00022490"/>
    </source>
</evidence>
<dbReference type="Pfam" id="PF13185">
    <property type="entry name" value="GAF_2"/>
    <property type="match status" value="1"/>
</dbReference>
<keyword evidence="13" id="KW-0408">Iron</keyword>
<evidence type="ECO:0000256" key="13">
    <source>
        <dbReference type="ARBA" id="ARBA00023004"/>
    </source>
</evidence>
<dbReference type="InterPro" id="IPR004358">
    <property type="entry name" value="Sig_transdc_His_kin-like_C"/>
</dbReference>
<evidence type="ECO:0000256" key="3">
    <source>
        <dbReference type="ARBA" id="ARBA00004496"/>
    </source>
</evidence>
<dbReference type="SUPFAM" id="SSF55874">
    <property type="entry name" value="ATPase domain of HSP90 chaperone/DNA topoisomerase II/histidine kinase"/>
    <property type="match status" value="1"/>
</dbReference>
<dbReference type="EMBL" id="JAUSUQ010000001">
    <property type="protein sequence ID" value="MDQ0337461.1"/>
    <property type="molecule type" value="Genomic_DNA"/>
</dbReference>
<comment type="caution">
    <text evidence="19">The sequence shown here is derived from an EMBL/GenBank/DDBJ whole genome shotgun (WGS) entry which is preliminary data.</text>
</comment>
<evidence type="ECO:0000256" key="14">
    <source>
        <dbReference type="ARBA" id="ARBA00023012"/>
    </source>
</evidence>
<evidence type="ECO:0000256" key="4">
    <source>
        <dbReference type="ARBA" id="ARBA00012438"/>
    </source>
</evidence>
<dbReference type="InterPro" id="IPR029016">
    <property type="entry name" value="GAF-like_dom_sf"/>
</dbReference>
<evidence type="ECO:0000256" key="9">
    <source>
        <dbReference type="ARBA" id="ARBA00022723"/>
    </source>
</evidence>
<keyword evidence="14" id="KW-0902">Two-component regulatory system</keyword>
<dbReference type="InterPro" id="IPR036890">
    <property type="entry name" value="HATPase_C_sf"/>
</dbReference>
<dbReference type="InterPro" id="IPR003018">
    <property type="entry name" value="GAF"/>
</dbReference>
<dbReference type="Pfam" id="PF02518">
    <property type="entry name" value="HATPase_c"/>
    <property type="match status" value="1"/>
</dbReference>
<dbReference type="SMART" id="SM00065">
    <property type="entry name" value="GAF"/>
    <property type="match status" value="1"/>
</dbReference>
<evidence type="ECO:0000256" key="11">
    <source>
        <dbReference type="ARBA" id="ARBA00022777"/>
    </source>
</evidence>
<feature type="domain" description="Histidine kinase" evidence="18">
    <location>
        <begin position="376"/>
        <end position="466"/>
    </location>
</feature>
<dbReference type="InterPro" id="IPR011712">
    <property type="entry name" value="Sig_transdc_His_kin_sub3_dim/P"/>
</dbReference>
<evidence type="ECO:0000256" key="10">
    <source>
        <dbReference type="ARBA" id="ARBA00022741"/>
    </source>
</evidence>
<evidence type="ECO:0000313" key="20">
    <source>
        <dbReference type="Proteomes" id="UP001232445"/>
    </source>
</evidence>
<evidence type="ECO:0000256" key="2">
    <source>
        <dbReference type="ARBA" id="ARBA00001966"/>
    </source>
</evidence>
<dbReference type="EC" id="2.7.13.3" evidence="4"/>
<dbReference type="InterPro" id="IPR050482">
    <property type="entry name" value="Sensor_HK_TwoCompSys"/>
</dbReference>
<keyword evidence="7" id="KW-0963">Cytoplasm</keyword>
<dbReference type="InterPro" id="IPR003594">
    <property type="entry name" value="HATPase_dom"/>
</dbReference>
<keyword evidence="12" id="KW-0067">ATP-binding</keyword>
<dbReference type="PANTHER" id="PTHR24421">
    <property type="entry name" value="NITRATE/NITRITE SENSOR PROTEIN NARX-RELATED"/>
    <property type="match status" value="1"/>
</dbReference>
<evidence type="ECO:0000256" key="8">
    <source>
        <dbReference type="ARBA" id="ARBA00022679"/>
    </source>
</evidence>
<evidence type="ECO:0000256" key="6">
    <source>
        <dbReference type="ARBA" id="ARBA00022485"/>
    </source>
</evidence>
<dbReference type="SUPFAM" id="SSF55781">
    <property type="entry name" value="GAF domain-like"/>
    <property type="match status" value="2"/>
</dbReference>
<evidence type="ECO:0000313" key="19">
    <source>
        <dbReference type="EMBL" id="MDQ0337461.1"/>
    </source>
</evidence>
<evidence type="ECO:0000256" key="5">
    <source>
        <dbReference type="ARBA" id="ARBA00017322"/>
    </source>
</evidence>
<keyword evidence="15" id="KW-0411">Iron-sulfur</keyword>
<evidence type="ECO:0000256" key="17">
    <source>
        <dbReference type="ARBA" id="ARBA00030800"/>
    </source>
</evidence>
<dbReference type="GO" id="GO:0016301">
    <property type="term" value="F:kinase activity"/>
    <property type="evidence" value="ECO:0007669"/>
    <property type="project" value="UniProtKB-KW"/>
</dbReference>
<dbReference type="Gene3D" id="1.20.5.1930">
    <property type="match status" value="1"/>
</dbReference>
<reference evidence="19 20" key="1">
    <citation type="submission" date="2023-07" db="EMBL/GenBank/DDBJ databases">
        <title>Genomic Encyclopedia of Type Strains, Phase IV (KMG-IV): sequencing the most valuable type-strain genomes for metagenomic binning, comparative biology and taxonomic classification.</title>
        <authorList>
            <person name="Goeker M."/>
        </authorList>
    </citation>
    <scope>NUCLEOTIDE SEQUENCE [LARGE SCALE GENOMIC DNA]</scope>
    <source>
        <strain evidence="19 20">DSM 17740</strain>
    </source>
</reference>